<organism evidence="1 2">
    <name type="scientific">Datura stramonium</name>
    <name type="common">Jimsonweed</name>
    <name type="synonym">Common thornapple</name>
    <dbReference type="NCBI Taxonomy" id="4076"/>
    <lineage>
        <taxon>Eukaryota</taxon>
        <taxon>Viridiplantae</taxon>
        <taxon>Streptophyta</taxon>
        <taxon>Embryophyta</taxon>
        <taxon>Tracheophyta</taxon>
        <taxon>Spermatophyta</taxon>
        <taxon>Magnoliopsida</taxon>
        <taxon>eudicotyledons</taxon>
        <taxon>Gunneridae</taxon>
        <taxon>Pentapetalae</taxon>
        <taxon>asterids</taxon>
        <taxon>lamiids</taxon>
        <taxon>Solanales</taxon>
        <taxon>Solanaceae</taxon>
        <taxon>Solanoideae</taxon>
        <taxon>Datureae</taxon>
        <taxon>Datura</taxon>
    </lineage>
</organism>
<keyword evidence="2" id="KW-1185">Reference proteome</keyword>
<name>A0ABS8WQ25_DATST</name>
<evidence type="ECO:0000313" key="2">
    <source>
        <dbReference type="Proteomes" id="UP000823775"/>
    </source>
</evidence>
<evidence type="ECO:0000313" key="1">
    <source>
        <dbReference type="EMBL" id="MCE3052094.1"/>
    </source>
</evidence>
<accession>A0ABS8WQ25</accession>
<dbReference type="EMBL" id="JACEIK010009205">
    <property type="protein sequence ID" value="MCE3052094.1"/>
    <property type="molecule type" value="Genomic_DNA"/>
</dbReference>
<sequence>MKSRGNVENSSNIDRTGRLSTEWVEEEIGVFEKGFSKPAVDGDGGVVYSKRISETRASADLDREYGRDMKCEYDANL</sequence>
<dbReference type="Proteomes" id="UP000823775">
    <property type="component" value="Unassembled WGS sequence"/>
</dbReference>
<gene>
    <name evidence="1" type="ORF">HAX54_051583</name>
</gene>
<comment type="caution">
    <text evidence="1">The sequence shown here is derived from an EMBL/GenBank/DDBJ whole genome shotgun (WGS) entry which is preliminary data.</text>
</comment>
<protein>
    <submittedName>
        <fullName evidence="1">Uncharacterized protein</fullName>
    </submittedName>
</protein>
<reference evidence="1 2" key="1">
    <citation type="journal article" date="2021" name="BMC Genomics">
        <title>Datura genome reveals duplications of psychoactive alkaloid biosynthetic genes and high mutation rate following tissue culture.</title>
        <authorList>
            <person name="Rajewski A."/>
            <person name="Carter-House D."/>
            <person name="Stajich J."/>
            <person name="Litt A."/>
        </authorList>
    </citation>
    <scope>NUCLEOTIDE SEQUENCE [LARGE SCALE GENOMIC DNA]</scope>
    <source>
        <strain evidence="1">AR-01</strain>
    </source>
</reference>
<proteinExistence type="predicted"/>